<dbReference type="RefSeq" id="WP_007406564.1">
    <property type="nucleotide sequence ID" value="NZ_BBJS01000023.1"/>
</dbReference>
<dbReference type="InterPro" id="IPR011335">
    <property type="entry name" value="Restrct_endonuc-II-like"/>
</dbReference>
<dbReference type="AlphaFoldDB" id="A0A0C9NG33"/>
<dbReference type="GO" id="GO:0009307">
    <property type="term" value="P:DNA restriction-modification system"/>
    <property type="evidence" value="ECO:0007669"/>
    <property type="project" value="InterPro"/>
</dbReference>
<dbReference type="GeneID" id="78527342"/>
<dbReference type="InterPro" id="IPR038365">
    <property type="entry name" value="EcoRII_C_sf"/>
</dbReference>
<organism evidence="2 3">
    <name type="scientific">Sphingomonas paucimobilis NBRC 13935</name>
    <dbReference type="NCBI Taxonomy" id="1219050"/>
    <lineage>
        <taxon>Bacteria</taxon>
        <taxon>Pseudomonadati</taxon>
        <taxon>Pseudomonadota</taxon>
        <taxon>Alphaproteobacteria</taxon>
        <taxon>Sphingomonadales</taxon>
        <taxon>Sphingomonadaceae</taxon>
        <taxon>Sphingomonas</taxon>
    </lineage>
</organism>
<accession>A0A0C9NG33</accession>
<comment type="caution">
    <text evidence="2">The sequence shown here is derived from an EMBL/GenBank/DDBJ whole genome shotgun (WGS) entry which is preliminary data.</text>
</comment>
<dbReference type="GO" id="GO:0009036">
    <property type="term" value="F:type II site-specific deoxyribonuclease activity"/>
    <property type="evidence" value="ECO:0007669"/>
    <property type="project" value="InterPro"/>
</dbReference>
<dbReference type="Gene3D" id="3.40.91.80">
    <property type="match status" value="1"/>
</dbReference>
<name>A0A0C9NG33_SPHPI</name>
<feature type="domain" description="Restriction endonuclease type II EcoRII C-terminal" evidence="1">
    <location>
        <begin position="231"/>
        <end position="394"/>
    </location>
</feature>
<dbReference type="GO" id="GO:0003677">
    <property type="term" value="F:DNA binding"/>
    <property type="evidence" value="ECO:0007669"/>
    <property type="project" value="InterPro"/>
</dbReference>
<keyword evidence="3" id="KW-1185">Reference proteome</keyword>
<sequence>MKSGHLSEYFKQVAWKPLSAVDAEAHRSNQHEFGGVGKLRAILGDDDRLEIPTTFIYLNDDDPEPMQEHRWLSWYDTRRNQPHRSAEYRLYFPDNIVTDNAAEGDLLIIGVRPDETLMAIIAEGGSTIERQLIWLFGGGDLTHPGYSVQGEIEADQTQLEFASRYILEQLGVVIEEEAPNYLDDMLARFGGKFPPTRIFSAYARDTVDHCDLVAGPDAAIMAMMEREEILFRTLERHLIGDRLQAGFGEIDDFLQFSLSVQNRRKSRAGSALENHLEHMFATLGIVGDRTPVTEGKAKPDFLFPGTKAYQDENFPPELLTMLGVKSTCKDRWRQVLAEADKIPDKHLLTLEPSISANQTDEMQQRRLQLIVPSGLHHTYTAAQQRWLMSVGNLIELLRKRQRDAGL</sequence>
<dbReference type="Pfam" id="PF09019">
    <property type="entry name" value="EcoRII-C"/>
    <property type="match status" value="1"/>
</dbReference>
<dbReference type="InterPro" id="IPR015109">
    <property type="entry name" value="Restrct_endonuc_II_EcoRII_C"/>
</dbReference>
<reference evidence="2 3" key="1">
    <citation type="submission" date="2014-08" db="EMBL/GenBank/DDBJ databases">
        <title>Whole genome shotgun sequence of Sphingomonas paucimobilis NBRC 13935.</title>
        <authorList>
            <person name="Hosoyama A."/>
            <person name="Hashimoto M."/>
            <person name="Hosoyama Y."/>
            <person name="Noguchi M."/>
            <person name="Uohara A."/>
            <person name="Ohji S."/>
            <person name="Katano-Makiyama Y."/>
            <person name="Ichikawa N."/>
            <person name="Kimura A."/>
            <person name="Yamazoe A."/>
            <person name="Fujita N."/>
        </authorList>
    </citation>
    <scope>NUCLEOTIDE SEQUENCE [LARGE SCALE GENOMIC DNA]</scope>
    <source>
        <strain evidence="2 3">NBRC 13935</strain>
    </source>
</reference>
<protein>
    <submittedName>
        <fullName evidence="2">DNA, contig: SP623</fullName>
    </submittedName>
</protein>
<evidence type="ECO:0000313" key="3">
    <source>
        <dbReference type="Proteomes" id="UP000032025"/>
    </source>
</evidence>
<evidence type="ECO:0000313" key="2">
    <source>
        <dbReference type="EMBL" id="GAN13683.1"/>
    </source>
</evidence>
<dbReference type="SUPFAM" id="SSF52980">
    <property type="entry name" value="Restriction endonuclease-like"/>
    <property type="match status" value="1"/>
</dbReference>
<dbReference type="Proteomes" id="UP000032025">
    <property type="component" value="Unassembled WGS sequence"/>
</dbReference>
<gene>
    <name evidence="2" type="ORF">SP6_23_00830</name>
</gene>
<dbReference type="EMBL" id="BBJS01000023">
    <property type="protein sequence ID" value="GAN13683.1"/>
    <property type="molecule type" value="Genomic_DNA"/>
</dbReference>
<proteinExistence type="predicted"/>
<evidence type="ECO:0000259" key="1">
    <source>
        <dbReference type="Pfam" id="PF09019"/>
    </source>
</evidence>